<dbReference type="GO" id="GO:0030490">
    <property type="term" value="P:maturation of SSU-rRNA"/>
    <property type="evidence" value="ECO:0007669"/>
    <property type="project" value="TreeGrafter"/>
</dbReference>
<evidence type="ECO:0000313" key="3">
    <source>
        <dbReference type="EMBL" id="WPK22883.1"/>
    </source>
</evidence>
<dbReference type="PANTHER" id="PTHR47524:SF1">
    <property type="entry name" value="20S RRNA ACCUMULATION PROTEIN 4"/>
    <property type="match status" value="1"/>
</dbReference>
<sequence length="434" mass="48246">MLISNLQPMSAIDEEFSDDESLYDKASEVFLGYTDVAFDEEDEEPTLEDTFIGGQPIWLHEDSSPAEKDLKCDNCNEFMALLLQASAPRDDKPYDRVLYIFACKNTQVCSRKKGSIKAIRGVCKDPERMAEIKAEQDAEVQKLLDEKLRIENKKKLQIEMTKDIFDATKPSTLTNPFGGNSFGGNPFGGNPFGGQETKSKVDDKKAPAQEAKQSKQELTYAAVLAKAAPKKEPVKKLSAGSVLPQYPGFFLFTEQEQLKKVTHEPELEKYKELIDKMDPNEDQRERSMSNSSATSSSGLNPETSKIASMLSDAFFENFSSIVGHNPSQVLRYDLGGEPLLYSGKDDVAKTFKSSGLPSPAYNPSSERQFELQLMPKAIMDLELYLSKLVKDILGGMAWGTIIVATDIDDGVSLLDENHVGYVVEYCGVQWEESV</sequence>
<dbReference type="Pfam" id="PF04194">
    <property type="entry name" value="PDCD2_C"/>
    <property type="match status" value="1"/>
</dbReference>
<dbReference type="PANTHER" id="PTHR47524">
    <property type="entry name" value="20S RRNA ACCUMULATION PROTEIN 4"/>
    <property type="match status" value="1"/>
</dbReference>
<protein>
    <recommendedName>
        <fullName evidence="2">Programmed cell death protein 2 C-terminal domain-containing protein</fullName>
    </recommendedName>
</protein>
<feature type="region of interest" description="Disordered" evidence="1">
    <location>
        <begin position="271"/>
        <end position="301"/>
    </location>
</feature>
<dbReference type="GO" id="GO:0005737">
    <property type="term" value="C:cytoplasm"/>
    <property type="evidence" value="ECO:0007669"/>
    <property type="project" value="InterPro"/>
</dbReference>
<feature type="region of interest" description="Disordered" evidence="1">
    <location>
        <begin position="175"/>
        <end position="216"/>
    </location>
</feature>
<feature type="compositionally biased region" description="Basic and acidic residues" evidence="1">
    <location>
        <begin position="197"/>
        <end position="215"/>
    </location>
</feature>
<dbReference type="AlphaFoldDB" id="A0AAX4H306"/>
<proteinExistence type="predicted"/>
<keyword evidence="4" id="KW-1185">Reference proteome</keyword>
<dbReference type="RefSeq" id="XP_062875270.1">
    <property type="nucleotide sequence ID" value="XM_063019200.1"/>
</dbReference>
<evidence type="ECO:0000256" key="1">
    <source>
        <dbReference type="SAM" id="MobiDB-lite"/>
    </source>
</evidence>
<evidence type="ECO:0000313" key="4">
    <source>
        <dbReference type="Proteomes" id="UP001338582"/>
    </source>
</evidence>
<dbReference type="GeneID" id="88171173"/>
<reference evidence="3 4" key="1">
    <citation type="submission" date="2023-10" db="EMBL/GenBank/DDBJ databases">
        <title>Draft Genome Sequence of Candida saopaulonensis from a very Premature Infant with Sepsis.</title>
        <authorList>
            <person name="Ning Y."/>
            <person name="Dai R."/>
            <person name="Xiao M."/>
            <person name="Xu Y."/>
            <person name="Yan Q."/>
            <person name="Zhang L."/>
        </authorList>
    </citation>
    <scope>NUCLEOTIDE SEQUENCE [LARGE SCALE GENOMIC DNA]</scope>
    <source>
        <strain evidence="3 4">19XY460</strain>
    </source>
</reference>
<gene>
    <name evidence="3" type="ORF">PUMCH_000104</name>
</gene>
<dbReference type="Proteomes" id="UP001338582">
    <property type="component" value="Chromosome 1"/>
</dbReference>
<organism evidence="3 4">
    <name type="scientific">Australozyma saopauloensis</name>
    <dbReference type="NCBI Taxonomy" id="291208"/>
    <lineage>
        <taxon>Eukaryota</taxon>
        <taxon>Fungi</taxon>
        <taxon>Dikarya</taxon>
        <taxon>Ascomycota</taxon>
        <taxon>Saccharomycotina</taxon>
        <taxon>Pichiomycetes</taxon>
        <taxon>Metschnikowiaceae</taxon>
        <taxon>Australozyma</taxon>
    </lineage>
</organism>
<evidence type="ECO:0000259" key="2">
    <source>
        <dbReference type="Pfam" id="PF04194"/>
    </source>
</evidence>
<feature type="compositionally biased region" description="Gly residues" evidence="1">
    <location>
        <begin position="180"/>
        <end position="192"/>
    </location>
</feature>
<name>A0AAX4H306_9ASCO</name>
<feature type="compositionally biased region" description="Basic and acidic residues" evidence="1">
    <location>
        <begin position="271"/>
        <end position="287"/>
    </location>
</feature>
<feature type="compositionally biased region" description="Low complexity" evidence="1">
    <location>
        <begin position="288"/>
        <end position="297"/>
    </location>
</feature>
<dbReference type="KEGG" id="asau:88171173"/>
<dbReference type="InterPro" id="IPR007320">
    <property type="entry name" value="PDCD2_C"/>
</dbReference>
<dbReference type="EMBL" id="CP138894">
    <property type="protein sequence ID" value="WPK22883.1"/>
    <property type="molecule type" value="Genomic_DNA"/>
</dbReference>
<feature type="domain" description="Programmed cell death protein 2 C-terminal" evidence="2">
    <location>
        <begin position="312"/>
        <end position="430"/>
    </location>
</feature>
<accession>A0AAX4H306</accession>